<name>A0AAJ5Z0Z9_9BASI</name>
<proteinExistence type="predicted"/>
<sequence length="353" mass="37649">MAESVPANVQQLRAMFEGGNTSTNAMESTGKETLRTKPSLKPKPVHLSKAADRACADAAKSLEDKPADPRQGIQESEADTPIGVPSSIPSTASSSGSNSQENATHAQSPSDERVSRLPLESIRASMSNVSLSDEEMQHDNTIPTEPQSPSLGKSHSNEDSASSEVLDTHASQSPNQAPTNANISEKQYKPQLPPRPPKPHAEKSMASSPPCVARRPAPARPATKHSLHARTPSAADVEGTQATTLRAAPPSSSQIPSRYDICFDAICTDTSSPIARSGTVYEVWIRSGLPHDELAAIWRTVAGSDPTIEGLSRTQFTTGLRMIDSYLRRDYILNSTAAGPNRTSDAPVLPARF</sequence>
<dbReference type="Proteomes" id="UP001217582">
    <property type="component" value="Chromosome 5"/>
</dbReference>
<feature type="compositionally biased region" description="Basic and acidic residues" evidence="1">
    <location>
        <begin position="49"/>
        <end position="68"/>
    </location>
</feature>
<evidence type="ECO:0000256" key="1">
    <source>
        <dbReference type="SAM" id="MobiDB-lite"/>
    </source>
</evidence>
<dbReference type="EMBL" id="CP119920">
    <property type="protein sequence ID" value="WFD16516.1"/>
    <property type="molecule type" value="Genomic_DNA"/>
</dbReference>
<protein>
    <recommendedName>
        <fullName evidence="4">EH domain-containing protein</fullName>
    </recommendedName>
</protein>
<feature type="compositionally biased region" description="Polar residues" evidence="1">
    <location>
        <begin position="139"/>
        <end position="185"/>
    </location>
</feature>
<keyword evidence="3" id="KW-1185">Reference proteome</keyword>
<reference evidence="2 3" key="1">
    <citation type="submission" date="2023-03" db="EMBL/GenBank/DDBJ databases">
        <title>Mating type loci evolution in Malassezia.</title>
        <authorList>
            <person name="Coelho M.A."/>
        </authorList>
    </citation>
    <scope>NUCLEOTIDE SEQUENCE [LARGE SCALE GENOMIC DNA]</scope>
    <source>
        <strain evidence="2 3">CBS 13387</strain>
    </source>
</reference>
<evidence type="ECO:0008006" key="4">
    <source>
        <dbReference type="Google" id="ProtNLM"/>
    </source>
</evidence>
<dbReference type="AlphaFoldDB" id="A0AAJ5Z0Z9"/>
<feature type="compositionally biased region" description="Low complexity" evidence="1">
    <location>
        <begin position="86"/>
        <end position="99"/>
    </location>
</feature>
<feature type="region of interest" description="Disordered" evidence="1">
    <location>
        <begin position="1"/>
        <end position="252"/>
    </location>
</feature>
<gene>
    <name evidence="2" type="ORF">MARU1_002554</name>
</gene>
<evidence type="ECO:0000313" key="2">
    <source>
        <dbReference type="EMBL" id="WFD16516.1"/>
    </source>
</evidence>
<feature type="compositionally biased region" description="Low complexity" evidence="1">
    <location>
        <begin position="206"/>
        <end position="216"/>
    </location>
</feature>
<accession>A0AAJ5Z0Z9</accession>
<feature type="compositionally biased region" description="Polar residues" evidence="1">
    <location>
        <begin position="100"/>
        <end position="109"/>
    </location>
</feature>
<organism evidence="2 3">
    <name type="scientific">Malassezia arunalokei</name>
    <dbReference type="NCBI Taxonomy" id="1514897"/>
    <lineage>
        <taxon>Eukaryota</taxon>
        <taxon>Fungi</taxon>
        <taxon>Dikarya</taxon>
        <taxon>Basidiomycota</taxon>
        <taxon>Ustilaginomycotina</taxon>
        <taxon>Malasseziomycetes</taxon>
        <taxon>Malasseziales</taxon>
        <taxon>Malasseziaceae</taxon>
        <taxon>Malassezia</taxon>
    </lineage>
</organism>
<evidence type="ECO:0000313" key="3">
    <source>
        <dbReference type="Proteomes" id="UP001217582"/>
    </source>
</evidence>
<dbReference type="Gene3D" id="1.10.238.10">
    <property type="entry name" value="EF-hand"/>
    <property type="match status" value="1"/>
</dbReference>
<feature type="compositionally biased region" description="Polar residues" evidence="1">
    <location>
        <begin position="240"/>
        <end position="252"/>
    </location>
</feature>